<name>A0A481TBR1_HHV2</name>
<dbReference type="EMBL" id="MH790583">
    <property type="protein sequence ID" value="QBH78353.1"/>
    <property type="molecule type" value="Genomic_DNA"/>
</dbReference>
<evidence type="ECO:0000313" key="1">
    <source>
        <dbReference type="EMBL" id="QBH76092.1"/>
    </source>
</evidence>
<dbReference type="EMBL" id="MH790556">
    <property type="protein sequence ID" value="QBH76092.1"/>
    <property type="molecule type" value="Genomic_DNA"/>
</dbReference>
<protein>
    <submittedName>
        <fullName evidence="2">Uncharacterized protein</fullName>
    </submittedName>
</protein>
<organism evidence="2">
    <name type="scientific">Human herpesvirus 2</name>
    <name type="common">HHV-2</name>
    <name type="synonym">Human herpes simplex virus 2</name>
    <dbReference type="NCBI Taxonomy" id="10310"/>
    <lineage>
        <taxon>Viruses</taxon>
        <taxon>Duplodnaviria</taxon>
        <taxon>Heunggongvirae</taxon>
        <taxon>Peploviricota</taxon>
        <taxon>Herviviricetes</taxon>
        <taxon>Herpesvirales</taxon>
        <taxon>Orthoherpesviridae</taxon>
        <taxon>Alphaherpesvirinae</taxon>
        <taxon>Simplexvirus</taxon>
        <taxon>Simplexvirus humanalpha2</taxon>
    </lineage>
</organism>
<sequence length="38" mass="3919">MVLHRRNSSQTGATFRVGCRATSSSSPAALIVGMTPVA</sequence>
<proteinExistence type="predicted"/>
<accession>A0A481TBR1</accession>
<evidence type="ECO:0000313" key="2">
    <source>
        <dbReference type="EMBL" id="QBH78353.1"/>
    </source>
</evidence>
<evidence type="ECO:0000313" key="3">
    <source>
        <dbReference type="EMBL" id="QBH82899.1"/>
    </source>
</evidence>
<dbReference type="EMBL" id="MH790635">
    <property type="protein sequence ID" value="QBH82899.1"/>
    <property type="molecule type" value="Genomic_DNA"/>
</dbReference>
<organismHost>
    <name type="scientific">Homo sapiens</name>
    <name type="common">Human</name>
    <dbReference type="NCBI Taxonomy" id="9606"/>
</organismHost>
<reference evidence="2" key="1">
    <citation type="submission" date="2018-08" db="EMBL/GenBank/DDBJ databases">
        <title>HSV2 whole genome sequences from clinical isolates.</title>
        <authorList>
            <person name="Roychoudhury P."/>
            <person name="Greninger A.L."/>
            <person name="Jerome K.R."/>
            <person name="Johnston C."/>
            <person name="Wald A."/>
            <person name="Xie H."/>
        </authorList>
    </citation>
    <scope>NUCLEOTIDE SEQUENCE</scope>
    <source>
        <strain evidence="2">2003-24998</strain>
        <strain evidence="3">2010-8179</strain>
        <strain evidence="1">2012-15948</strain>
    </source>
</reference>